<dbReference type="EMBL" id="CAMXCS010000010">
    <property type="protein sequence ID" value="CAI3959742.1"/>
    <property type="molecule type" value="Genomic_DNA"/>
</dbReference>
<gene>
    <name evidence="2" type="ORF">R53529_LOCUS2227</name>
    <name evidence="1" type="ORF">R53530_LOCUS2224</name>
</gene>
<dbReference type="EMBL" id="CAMXCM010000010">
    <property type="protein sequence ID" value="CAI3957708.1"/>
    <property type="molecule type" value="Genomic_DNA"/>
</dbReference>
<evidence type="ECO:0000313" key="1">
    <source>
        <dbReference type="EMBL" id="CAI3957708.1"/>
    </source>
</evidence>
<dbReference type="AlphaFoldDB" id="A0A9W4XAM6"/>
<comment type="caution">
    <text evidence="1">The sequence shown here is derived from an EMBL/GenBank/DDBJ whole genome shotgun (WGS) entry which is preliminary data.</text>
</comment>
<evidence type="ECO:0000313" key="4">
    <source>
        <dbReference type="Proteomes" id="UP001154259"/>
    </source>
</evidence>
<proteinExistence type="predicted"/>
<reference evidence="1" key="1">
    <citation type="submission" date="2022-10" db="EMBL/GenBank/DDBJ databases">
        <authorList>
            <person name="Botero Cardona J."/>
        </authorList>
    </citation>
    <scope>NUCLEOTIDE SEQUENCE</scope>
    <source>
        <strain evidence="1">LMG 31819</strain>
        <strain evidence="2">R-53529</strain>
    </source>
</reference>
<name>A0A9W4XAM6_9PROT</name>
<protein>
    <submittedName>
        <fullName evidence="1">Uncharacterized protein</fullName>
    </submittedName>
</protein>
<dbReference type="Proteomes" id="UP001154259">
    <property type="component" value="Unassembled WGS sequence"/>
</dbReference>
<dbReference type="RefSeq" id="WP_271790644.1">
    <property type="nucleotide sequence ID" value="NZ_CAMXCL010000007.1"/>
</dbReference>
<keyword evidence="4" id="KW-1185">Reference proteome</keyword>
<evidence type="ECO:0000313" key="2">
    <source>
        <dbReference type="EMBL" id="CAI3959742.1"/>
    </source>
</evidence>
<organism evidence="1 3">
    <name type="scientific">Commensalibacter communis</name>
    <dbReference type="NCBI Taxonomy" id="2972786"/>
    <lineage>
        <taxon>Bacteria</taxon>
        <taxon>Pseudomonadati</taxon>
        <taxon>Pseudomonadota</taxon>
        <taxon>Alphaproteobacteria</taxon>
        <taxon>Acetobacterales</taxon>
        <taxon>Acetobacteraceae</taxon>
    </lineage>
</organism>
<accession>A0A9W4XAM6</accession>
<dbReference type="Proteomes" id="UP001154255">
    <property type="component" value="Unassembled WGS sequence"/>
</dbReference>
<evidence type="ECO:0000313" key="3">
    <source>
        <dbReference type="Proteomes" id="UP001154255"/>
    </source>
</evidence>
<sequence>MTDVANKNLSLVTSDNAGLVISHDAHNEMNSLTLKTDDAGLMIDTILKEDAKRTSLQSGYCVVDLNSTPQYNHYRSIVQANQARLDITFNDTPSHYYSVVNLQSLGSNLILNGSEGASDTGEVINSYQFLASAGRCSLEFSSIMSDNPSDSCSVFIGDGMQLQMMNRADDQSLQLLIQGDPVLTIDAKEGISLSGVVKVDQLVVSHKNTIETQGLLEGTQAWDPVSKKPCWWNGEQWVDATGTILI</sequence>